<dbReference type="PANTHER" id="PTHR13367">
    <property type="entry name" value="UBIQUITIN THIOESTERASE"/>
    <property type="match status" value="1"/>
</dbReference>
<evidence type="ECO:0000256" key="6">
    <source>
        <dbReference type="ARBA" id="ARBA00022807"/>
    </source>
</evidence>
<evidence type="ECO:0000313" key="7">
    <source>
        <dbReference type="EMBL" id="KAK6206225.1"/>
    </source>
</evidence>
<keyword evidence="5" id="KW-0378">Hydrolase</keyword>
<sequence length="402" mass="45848">MAIQSSHMQNAVFTYMYKIDLSKSEIDAIERSKLWPYLTKDAILLLRGLISSQILEQKPTNVLVLEYLHQNENSVALMPAVKDPDKSVARILLEMVVRLDPPVRVNLDVGAQILELDDLGVAKRYLQMMDDHEMTQAVIFCDDDHLCVVDRRGQVESFQTSPSANQTDVCLEFFDDAHTRGTDLKLPVGYRAAVTLGANLTKDRLVQKQSVVFCVPDEIRQKITAQSQKSDKTAITGRRNQSHEILWDEARVNAEEPEVSQKQAEKFFEDEAQIIEVRYRPGHQLDTSQINLDNEHRAAAITQKLRQFWGPELESTAFRKEQEREVSLEVGQEREVQKPPAILAEHAMYPDIRAFVFKGVFMKRSIAFLFAFQALSDTSAARYYDVAKFPPSLVVMADFIRT</sequence>
<comment type="catalytic activity">
    <reaction evidence="1">
        <text>Thiol-dependent hydrolysis of ester, thioester, amide, peptide and isopeptide bonds formed by the C-terminal Gly of ubiquitin (a 76-residue protein attached to proteins as an intracellular targeting signal).</text>
        <dbReference type="EC" id="3.4.19.12"/>
    </reaction>
</comment>
<evidence type="ECO:0000256" key="5">
    <source>
        <dbReference type="ARBA" id="ARBA00022801"/>
    </source>
</evidence>
<protein>
    <recommendedName>
        <fullName evidence="2">ubiquitinyl hydrolase 1</fullName>
        <ecNumber evidence="2">3.4.19.12</ecNumber>
    </recommendedName>
</protein>
<dbReference type="EC" id="3.4.19.12" evidence="2"/>
<evidence type="ECO:0000256" key="3">
    <source>
        <dbReference type="ARBA" id="ARBA00022670"/>
    </source>
</evidence>
<dbReference type="GO" id="GO:0006508">
    <property type="term" value="P:proteolysis"/>
    <property type="evidence" value="ECO:0007669"/>
    <property type="project" value="UniProtKB-KW"/>
</dbReference>
<accession>A0AAV9SUD7</accession>
<keyword evidence="3" id="KW-0645">Protease</keyword>
<gene>
    <name evidence="7" type="ORF">QIS74_13644</name>
</gene>
<organism evidence="7 8">
    <name type="scientific">Colletotrichum tabaci</name>
    <dbReference type="NCBI Taxonomy" id="1209068"/>
    <lineage>
        <taxon>Eukaryota</taxon>
        <taxon>Fungi</taxon>
        <taxon>Dikarya</taxon>
        <taxon>Ascomycota</taxon>
        <taxon>Pezizomycotina</taxon>
        <taxon>Sordariomycetes</taxon>
        <taxon>Hypocreomycetidae</taxon>
        <taxon>Glomerellales</taxon>
        <taxon>Glomerellaceae</taxon>
        <taxon>Colletotrichum</taxon>
        <taxon>Colletotrichum destructivum species complex</taxon>
    </lineage>
</organism>
<name>A0AAV9SUD7_9PEZI</name>
<comment type="caution">
    <text evidence="7">The sequence shown here is derived from an EMBL/GenBank/DDBJ whole genome shotgun (WGS) entry which is preliminary data.</text>
</comment>
<dbReference type="InterPro" id="IPR051346">
    <property type="entry name" value="OTU_Deubiquitinase"/>
</dbReference>
<dbReference type="PANTHER" id="PTHR13367:SF34">
    <property type="match status" value="1"/>
</dbReference>
<reference evidence="7 8" key="1">
    <citation type="submission" date="2023-04" db="EMBL/GenBank/DDBJ databases">
        <title>Colletotrichum tabacum stain YC1 causing leaf anthracnose on Nicotiana tabacum(L.) cv.</title>
        <authorList>
            <person name="Ji Z."/>
            <person name="Wang M."/>
            <person name="Zhang J."/>
            <person name="Wang N."/>
            <person name="Zhou Z."/>
        </authorList>
    </citation>
    <scope>NUCLEOTIDE SEQUENCE [LARGE SCALE GENOMIC DNA]</scope>
    <source>
        <strain evidence="7 8">YC1</strain>
    </source>
</reference>
<dbReference type="AlphaFoldDB" id="A0AAV9SUD7"/>
<evidence type="ECO:0000256" key="2">
    <source>
        <dbReference type="ARBA" id="ARBA00012759"/>
    </source>
</evidence>
<evidence type="ECO:0000313" key="8">
    <source>
        <dbReference type="Proteomes" id="UP001327957"/>
    </source>
</evidence>
<proteinExistence type="predicted"/>
<keyword evidence="8" id="KW-1185">Reference proteome</keyword>
<evidence type="ECO:0000256" key="4">
    <source>
        <dbReference type="ARBA" id="ARBA00022786"/>
    </source>
</evidence>
<dbReference type="EMBL" id="JASAOK010000056">
    <property type="protein sequence ID" value="KAK6206225.1"/>
    <property type="molecule type" value="Genomic_DNA"/>
</dbReference>
<evidence type="ECO:0000256" key="1">
    <source>
        <dbReference type="ARBA" id="ARBA00000707"/>
    </source>
</evidence>
<keyword evidence="4" id="KW-0833">Ubl conjugation pathway</keyword>
<dbReference type="GO" id="GO:0004843">
    <property type="term" value="F:cysteine-type deubiquitinase activity"/>
    <property type="evidence" value="ECO:0007669"/>
    <property type="project" value="UniProtKB-EC"/>
</dbReference>
<keyword evidence="6" id="KW-0788">Thiol protease</keyword>
<dbReference type="Proteomes" id="UP001327957">
    <property type="component" value="Unassembled WGS sequence"/>
</dbReference>